<evidence type="ECO:0000313" key="2">
    <source>
        <dbReference type="Proteomes" id="UP000280307"/>
    </source>
</evidence>
<organism evidence="1 2">
    <name type="scientific">Candidatus Viridilinea halotolerans</name>
    <dbReference type="NCBI Taxonomy" id="2491704"/>
    <lineage>
        <taxon>Bacteria</taxon>
        <taxon>Bacillati</taxon>
        <taxon>Chloroflexota</taxon>
        <taxon>Chloroflexia</taxon>
        <taxon>Chloroflexales</taxon>
        <taxon>Chloroflexineae</taxon>
        <taxon>Oscillochloridaceae</taxon>
        <taxon>Candidatus Viridilinea</taxon>
    </lineage>
</organism>
<sequence>MHNDTHPPPSTRNTAATTITTTTTTTAVPTFPSRVDVLVWSHADVDVLHCCDGAASRIEVVQAGQVIHTIPTTRQWQRERQRARRWAEAHLGLRGDDSLDGLTPRAAKRRLVILLTNSLDYLTNLSTDDLRRRYGRGAAQRSRNDLVRGLIAREERRFCRLGLADLHALWV</sequence>
<comment type="caution">
    <text evidence="1">The sequence shown here is derived from an EMBL/GenBank/DDBJ whole genome shotgun (WGS) entry which is preliminary data.</text>
</comment>
<name>A0A426TRF0_9CHLR</name>
<evidence type="ECO:0000313" key="1">
    <source>
        <dbReference type="EMBL" id="RRR66027.1"/>
    </source>
</evidence>
<reference evidence="1 2" key="1">
    <citation type="submission" date="2018-12" db="EMBL/GenBank/DDBJ databases">
        <title>Genome Sequence of Candidatus Viridilinea halotolerans isolated from saline sulfide-rich spring.</title>
        <authorList>
            <person name="Grouzdev D.S."/>
            <person name="Burganskaya E.I."/>
            <person name="Krutkina M.S."/>
            <person name="Sukhacheva M.V."/>
            <person name="Gorlenko V.M."/>
        </authorList>
    </citation>
    <scope>NUCLEOTIDE SEQUENCE [LARGE SCALE GENOMIC DNA]</scope>
    <source>
        <strain evidence="1">Chok-6</strain>
    </source>
</reference>
<dbReference type="AlphaFoldDB" id="A0A426TRF0"/>
<dbReference type="Proteomes" id="UP000280307">
    <property type="component" value="Unassembled WGS sequence"/>
</dbReference>
<accession>A0A426TRF0</accession>
<dbReference type="EMBL" id="RSAS01000889">
    <property type="protein sequence ID" value="RRR66027.1"/>
    <property type="molecule type" value="Genomic_DNA"/>
</dbReference>
<gene>
    <name evidence="1" type="ORF">EI684_21410</name>
</gene>
<protein>
    <submittedName>
        <fullName evidence="1">Uncharacterized protein</fullName>
    </submittedName>
</protein>
<proteinExistence type="predicted"/>